<dbReference type="eggNOG" id="COG0596">
    <property type="taxonomic scope" value="Bacteria"/>
</dbReference>
<reference evidence="1 2" key="1">
    <citation type="submission" date="2017-06" db="EMBL/GenBank/DDBJ databases">
        <authorList>
            <consortium name="Pathogen Informatics"/>
        </authorList>
    </citation>
    <scope>NUCLEOTIDE SEQUENCE [LARGE SCALE GENOMIC DNA]</scope>
    <source>
        <strain evidence="1 2">NCTC10570</strain>
    </source>
</reference>
<evidence type="ECO:0000313" key="1">
    <source>
        <dbReference type="EMBL" id="SNU98836.1"/>
    </source>
</evidence>
<dbReference type="PANTHER" id="PTHR43194">
    <property type="entry name" value="HYDROLASE ALPHA/BETA FOLD FAMILY"/>
    <property type="match status" value="1"/>
</dbReference>
<dbReference type="InterPro" id="IPR050228">
    <property type="entry name" value="Carboxylesterase_BioH"/>
</dbReference>
<dbReference type="GO" id="GO:0016787">
    <property type="term" value="F:hydrolase activity"/>
    <property type="evidence" value="ECO:0007669"/>
    <property type="project" value="UniProtKB-KW"/>
</dbReference>
<dbReference type="InterPro" id="IPR029058">
    <property type="entry name" value="AB_hydrolase_fold"/>
</dbReference>
<dbReference type="Proteomes" id="UP000215383">
    <property type="component" value="Chromosome 1"/>
</dbReference>
<dbReference type="GeneID" id="78507014"/>
<dbReference type="RefSeq" id="WP_027890268.1">
    <property type="nucleotide sequence ID" value="NZ_LT906446.1"/>
</dbReference>
<organism evidence="1 2">
    <name type="scientific">Megamonas hypermegale</name>
    <dbReference type="NCBI Taxonomy" id="158847"/>
    <lineage>
        <taxon>Bacteria</taxon>
        <taxon>Bacillati</taxon>
        <taxon>Bacillota</taxon>
        <taxon>Negativicutes</taxon>
        <taxon>Selenomonadales</taxon>
        <taxon>Selenomonadaceae</taxon>
        <taxon>Megamonas</taxon>
    </lineage>
</organism>
<dbReference type="Gene3D" id="3.40.50.1820">
    <property type="entry name" value="alpha/beta hydrolase"/>
    <property type="match status" value="1"/>
</dbReference>
<keyword evidence="2" id="KW-1185">Reference proteome</keyword>
<gene>
    <name evidence="1" type="ORF">SAMEA4364220_00999</name>
</gene>
<protein>
    <submittedName>
        <fullName evidence="1">Alpha/beta hydrolase family</fullName>
    </submittedName>
</protein>
<dbReference type="PANTHER" id="PTHR43194:SF4">
    <property type="entry name" value="AB HYDROLASE-1 DOMAIN-CONTAINING PROTEIN"/>
    <property type="match status" value="1"/>
</dbReference>
<sequence length="338" mass="37874">MITLETQGSFAIGGTTVTHDGEFSMQRFLEPEGQTAYGDHAYVFYQKPVNARKFPIIFQHGGAQSKRTWETTPDGRDGFQNIFLRKGYSVYLIDQPRIGEAGLSTEAADAQNPYAQNPLYADKTLFMLCRLGVFPELFPNVQVANDAETLNQFQRSWTPYTGKLDDNLCAKVLAQLFDKVGESILVTHSMGGSIGWRTPFHTKNVKAIVAFEPGGTPFVFPENELPESIPTTYAPVAAQAEEVPLEKFKKLTQMPIILYYGDNIASKQTNVIGPDKWRSEMAMARKFVETINRHGGRAELVHLPDIGIFGNTHFLMSDLNNEEIANLMENWLKQQNLA</sequence>
<dbReference type="SUPFAM" id="SSF53474">
    <property type="entry name" value="alpha/beta-Hydrolases"/>
    <property type="match status" value="1"/>
</dbReference>
<dbReference type="CDD" id="cd12810">
    <property type="entry name" value="Esterase_713_like-3"/>
    <property type="match status" value="1"/>
</dbReference>
<name>A0A239TM30_9FIRM</name>
<proteinExistence type="predicted"/>
<evidence type="ECO:0000313" key="2">
    <source>
        <dbReference type="Proteomes" id="UP000215383"/>
    </source>
</evidence>
<dbReference type="AlphaFoldDB" id="A0A239TM30"/>
<keyword evidence="1" id="KW-0378">Hydrolase</keyword>
<accession>A0A239TM30</accession>
<dbReference type="EMBL" id="LT906446">
    <property type="protein sequence ID" value="SNU98836.1"/>
    <property type="molecule type" value="Genomic_DNA"/>
</dbReference>